<evidence type="ECO:0000256" key="5">
    <source>
        <dbReference type="SAM" id="Phobius"/>
    </source>
</evidence>
<accession>A0AA86RRF9</accession>
<dbReference type="InterPro" id="IPR012392">
    <property type="entry name" value="3-ktacl-CoA_syn"/>
</dbReference>
<protein>
    <recommendedName>
        <fullName evidence="3">3-ketoacyl-CoA synthase</fullName>
        <ecNumber evidence="3">2.3.1.-</ecNumber>
    </recommendedName>
</protein>
<feature type="transmembrane region" description="Helical" evidence="5">
    <location>
        <begin position="34"/>
        <end position="53"/>
    </location>
</feature>
<dbReference type="GO" id="GO:0016020">
    <property type="term" value="C:membrane"/>
    <property type="evidence" value="ECO:0007669"/>
    <property type="project" value="InterPro"/>
</dbReference>
<comment type="pathway">
    <text evidence="3">Lipid metabolism; fatty acid biosynthesis.</text>
</comment>
<organism evidence="8">
    <name type="scientific">Hexamita inflata</name>
    <dbReference type="NCBI Taxonomy" id="28002"/>
    <lineage>
        <taxon>Eukaryota</taxon>
        <taxon>Metamonada</taxon>
        <taxon>Diplomonadida</taxon>
        <taxon>Hexamitidae</taxon>
        <taxon>Hexamitinae</taxon>
        <taxon>Hexamita</taxon>
    </lineage>
</organism>
<dbReference type="SUPFAM" id="SSF53901">
    <property type="entry name" value="Thiolase-like"/>
    <property type="match status" value="1"/>
</dbReference>
<dbReference type="InterPro" id="IPR013747">
    <property type="entry name" value="ACP_syn_III_C"/>
</dbReference>
<dbReference type="EMBL" id="CAXDID020000015">
    <property type="protein sequence ID" value="CAL5983096.1"/>
    <property type="molecule type" value="Genomic_DNA"/>
</dbReference>
<reference evidence="8" key="1">
    <citation type="submission" date="2023-06" db="EMBL/GenBank/DDBJ databases">
        <authorList>
            <person name="Kurt Z."/>
        </authorList>
    </citation>
    <scope>NUCLEOTIDE SEQUENCE</scope>
</reference>
<evidence type="ECO:0000313" key="9">
    <source>
        <dbReference type="EMBL" id="CAL5983096.1"/>
    </source>
</evidence>
<feature type="domain" description="Beta-ketoacyl-[acyl-carrier-protein] synthase III C-terminal" evidence="7">
    <location>
        <begin position="366"/>
        <end position="449"/>
    </location>
</feature>
<dbReference type="Pfam" id="PF08541">
    <property type="entry name" value="ACP_syn_III_C"/>
    <property type="match status" value="1"/>
</dbReference>
<keyword evidence="10" id="KW-1185">Reference proteome</keyword>
<evidence type="ECO:0000313" key="8">
    <source>
        <dbReference type="EMBL" id="CAI9976714.1"/>
    </source>
</evidence>
<evidence type="ECO:0000256" key="1">
    <source>
        <dbReference type="ARBA" id="ARBA00005531"/>
    </source>
</evidence>
<keyword evidence="4" id="KW-0175">Coiled coil</keyword>
<dbReference type="CDD" id="cd00831">
    <property type="entry name" value="CHS_like"/>
    <property type="match status" value="1"/>
</dbReference>
<dbReference type="Gene3D" id="3.40.47.10">
    <property type="match status" value="1"/>
</dbReference>
<keyword evidence="5" id="KW-1133">Transmembrane helix</keyword>
<keyword evidence="5" id="KW-0472">Membrane</keyword>
<evidence type="ECO:0000313" key="10">
    <source>
        <dbReference type="Proteomes" id="UP001642409"/>
    </source>
</evidence>
<name>A0AA86RRF9_9EUKA</name>
<comment type="similarity">
    <text evidence="1 3">Belongs to the thiolase-like superfamily. Chalcone/stilbene synthases family.</text>
</comment>
<proteinExistence type="inferred from homology"/>
<dbReference type="GO" id="GO:0016747">
    <property type="term" value="F:acyltransferase activity, transferring groups other than amino-acyl groups"/>
    <property type="evidence" value="ECO:0007669"/>
    <property type="project" value="InterPro"/>
</dbReference>
<evidence type="ECO:0000256" key="2">
    <source>
        <dbReference type="ARBA" id="ARBA00022679"/>
    </source>
</evidence>
<evidence type="ECO:0000259" key="6">
    <source>
        <dbReference type="Pfam" id="PF08392"/>
    </source>
</evidence>
<dbReference type="EC" id="2.3.1.-" evidence="3"/>
<dbReference type="Pfam" id="PF08392">
    <property type="entry name" value="FAE1_CUT1_RppA"/>
    <property type="match status" value="1"/>
</dbReference>
<dbReference type="PANTHER" id="PTHR31561">
    <property type="entry name" value="3-KETOACYL-COA SYNTHASE"/>
    <property type="match status" value="1"/>
</dbReference>
<dbReference type="Proteomes" id="UP001642409">
    <property type="component" value="Unassembled WGS sequence"/>
</dbReference>
<evidence type="ECO:0000256" key="3">
    <source>
        <dbReference type="PIRNR" id="PIRNR036417"/>
    </source>
</evidence>
<keyword evidence="2 3" id="KW-0808">Transferase</keyword>
<evidence type="ECO:0000259" key="7">
    <source>
        <dbReference type="Pfam" id="PF08541"/>
    </source>
</evidence>
<dbReference type="PIRSF" id="PIRSF036417">
    <property type="entry name" value="3-ktacl-CoA_syn"/>
    <property type="match status" value="1"/>
</dbReference>
<dbReference type="GO" id="GO:0006633">
    <property type="term" value="P:fatty acid biosynthetic process"/>
    <property type="evidence" value="ECO:0007669"/>
    <property type="project" value="InterPro"/>
</dbReference>
<keyword evidence="5" id="KW-0812">Transmembrane</keyword>
<comment type="caution">
    <text evidence="8">The sequence shown here is derived from an EMBL/GenBank/DDBJ whole genome shotgun (WGS) entry which is preliminary data.</text>
</comment>
<dbReference type="EMBL" id="CATOUU010001174">
    <property type="protein sequence ID" value="CAI9976714.1"/>
    <property type="molecule type" value="Genomic_DNA"/>
</dbReference>
<feature type="domain" description="FAE" evidence="6">
    <location>
        <begin position="59"/>
        <end position="340"/>
    </location>
</feature>
<evidence type="ECO:0000256" key="4">
    <source>
        <dbReference type="SAM" id="Coils"/>
    </source>
</evidence>
<gene>
    <name evidence="8" type="ORF">HINF_LOCUS64359</name>
    <name evidence="9" type="ORF">HINF_LOCUS7459</name>
</gene>
<sequence length="529" mass="59953">MSQVWNSMQTFMNKITDTVIQSMNYSSETYGKNVTTAIFILAGPFIYAAYKLLSMLMNHRRHRKVYIRDFQVFQADPSWYCSNTHTLKQCLNTGCFGASQMNFMRKLSKRNGVGPKVSVPPELFSSKREIEDARGEARAVIFPTVKKLLEKTGISSNQIDVIVTNCSLFSPTPSLSSMVVNEFKMKKDIHSFSLGGQGCSASPIGADIIQAFLQNKNMKYALLISTESIMQNFYLGQDNSMLLPNTLFRAGCSVVLFTNVNYKCKYEVKQIVRTHIGADTGAHKCIYSTIDKDGKPGVNLEKSIIANAGKALTNNATRVFAKALPLHLKIDYILQIIIKRIVWRFQTKVRKIQTTYPKPAAPKINKAIDHFCFHTGGRGVLDSMQEQFELADSQIAASRASLYRYGNTSSASIWYELAYHESVRSVNKGNKVWQVAFGSGFKCNSLVLKALRNIRHDRNIFDESEPEYSLDLSVFKKDLVDEEEMKINYEEVIAAQEKKRQEEEWELVKTKYMDKMVAEISAKQVCEIK</sequence>
<dbReference type="AlphaFoldDB" id="A0AA86RRF9"/>
<keyword evidence="3" id="KW-0012">Acyltransferase</keyword>
<reference evidence="9 10" key="2">
    <citation type="submission" date="2024-07" db="EMBL/GenBank/DDBJ databases">
        <authorList>
            <person name="Akdeniz Z."/>
        </authorList>
    </citation>
    <scope>NUCLEOTIDE SEQUENCE [LARGE SCALE GENOMIC DNA]</scope>
</reference>
<dbReference type="InterPro" id="IPR016039">
    <property type="entry name" value="Thiolase-like"/>
</dbReference>
<dbReference type="InterPro" id="IPR013601">
    <property type="entry name" value="FAE1_typ3_polyketide_synth"/>
</dbReference>
<feature type="coiled-coil region" evidence="4">
    <location>
        <begin position="479"/>
        <end position="506"/>
    </location>
</feature>